<gene>
    <name evidence="1" type="ORF">SAMN05661077_2773</name>
</gene>
<accession>A0A0N8PND4</accession>
<evidence type="ECO:0000313" key="1">
    <source>
        <dbReference type="EMBL" id="SCY63651.1"/>
    </source>
</evidence>
<proteinExistence type="predicted"/>
<sequence length="71" mass="8132">MSDNQERSEREARLEAEVDAARGVVRSQPQYITKQGGSAGCRESGGQRGYWPWTWFRSPWRSQQMTGRRAG</sequence>
<keyword evidence="2" id="KW-1185">Reference proteome</keyword>
<organism evidence="1 2">
    <name type="scientific">Thiohalorhabdus denitrificans</name>
    <dbReference type="NCBI Taxonomy" id="381306"/>
    <lineage>
        <taxon>Bacteria</taxon>
        <taxon>Pseudomonadati</taxon>
        <taxon>Pseudomonadota</taxon>
        <taxon>Gammaproteobacteria</taxon>
        <taxon>Thiohalorhabdales</taxon>
        <taxon>Thiohalorhabdaceae</taxon>
        <taxon>Thiohalorhabdus</taxon>
    </lineage>
</organism>
<dbReference type="AlphaFoldDB" id="A0A0N8PND4"/>
<dbReference type="Proteomes" id="UP000183104">
    <property type="component" value="Unassembled WGS sequence"/>
</dbReference>
<name>A0A0N8PND4_9GAMM</name>
<reference evidence="2" key="1">
    <citation type="submission" date="2016-10" db="EMBL/GenBank/DDBJ databases">
        <authorList>
            <person name="Varghese N."/>
        </authorList>
    </citation>
    <scope>NUCLEOTIDE SEQUENCE [LARGE SCALE GENOMIC DNA]</scope>
    <source>
        <strain evidence="2">HL 19</strain>
    </source>
</reference>
<evidence type="ECO:0000313" key="2">
    <source>
        <dbReference type="Proteomes" id="UP000183104"/>
    </source>
</evidence>
<dbReference type="RefSeq" id="WP_054965478.1">
    <property type="nucleotide sequence ID" value="NZ_FMUN01000009.1"/>
</dbReference>
<protein>
    <submittedName>
        <fullName evidence="1">Uncharacterized protein</fullName>
    </submittedName>
</protein>
<dbReference type="EMBL" id="FMUN01000009">
    <property type="protein sequence ID" value="SCY63651.1"/>
    <property type="molecule type" value="Genomic_DNA"/>
</dbReference>